<evidence type="ECO:0000313" key="3">
    <source>
        <dbReference type="Proteomes" id="UP001580430"/>
    </source>
</evidence>
<accession>A0ABV5BYR3</accession>
<proteinExistence type="predicted"/>
<dbReference type="RefSeq" id="WP_375519583.1">
    <property type="nucleotide sequence ID" value="NZ_JBHIRY010000006.1"/>
</dbReference>
<dbReference type="SMART" id="SM00530">
    <property type="entry name" value="HTH_XRE"/>
    <property type="match status" value="1"/>
</dbReference>
<evidence type="ECO:0000313" key="2">
    <source>
        <dbReference type="EMBL" id="MFB5760414.1"/>
    </source>
</evidence>
<reference evidence="2 3" key="1">
    <citation type="submission" date="2024-09" db="EMBL/GenBank/DDBJ databases">
        <title>Paenibacillus zeirhizospherea sp. nov., isolated from surface of the maize (Zea mays) roots in a horticulture field, Hungary.</title>
        <authorList>
            <person name="Marton D."/>
            <person name="Farkas M."/>
            <person name="Bedics A."/>
            <person name="Toth E."/>
            <person name="Tancsics A."/>
            <person name="Boka K."/>
            <person name="Marati G."/>
            <person name="Kriszt B."/>
            <person name="Cserhati M."/>
        </authorList>
    </citation>
    <scope>NUCLEOTIDE SEQUENCE [LARGE SCALE GENOMIC DNA]</scope>
    <source>
        <strain evidence="2 3">JCM 18446</strain>
    </source>
</reference>
<dbReference type="SUPFAM" id="SSF47413">
    <property type="entry name" value="lambda repressor-like DNA-binding domains"/>
    <property type="match status" value="1"/>
</dbReference>
<dbReference type="Proteomes" id="UP001580430">
    <property type="component" value="Unassembled WGS sequence"/>
</dbReference>
<comment type="caution">
    <text evidence="2">The sequence shown here is derived from an EMBL/GenBank/DDBJ whole genome shotgun (WGS) entry which is preliminary data.</text>
</comment>
<dbReference type="Gene3D" id="1.10.260.40">
    <property type="entry name" value="lambda repressor-like DNA-binding domains"/>
    <property type="match status" value="1"/>
</dbReference>
<name>A0ABV5BYR3_9BACL</name>
<dbReference type="PROSITE" id="PS50943">
    <property type="entry name" value="HTH_CROC1"/>
    <property type="match status" value="1"/>
</dbReference>
<protein>
    <submittedName>
        <fullName evidence="2">Transcriptional regulator</fullName>
    </submittedName>
</protein>
<organism evidence="2 3">
    <name type="scientific">Paenibacillus medicaginis</name>
    <dbReference type="NCBI Taxonomy" id="1470560"/>
    <lineage>
        <taxon>Bacteria</taxon>
        <taxon>Bacillati</taxon>
        <taxon>Bacillota</taxon>
        <taxon>Bacilli</taxon>
        <taxon>Bacillales</taxon>
        <taxon>Paenibacillaceae</taxon>
        <taxon>Paenibacillus</taxon>
    </lineage>
</organism>
<evidence type="ECO:0000259" key="1">
    <source>
        <dbReference type="PROSITE" id="PS50943"/>
    </source>
</evidence>
<feature type="domain" description="HTH cro/C1-type" evidence="1">
    <location>
        <begin position="11"/>
        <end position="65"/>
    </location>
</feature>
<keyword evidence="3" id="KW-1185">Reference proteome</keyword>
<dbReference type="InterPro" id="IPR001387">
    <property type="entry name" value="Cro/C1-type_HTH"/>
</dbReference>
<dbReference type="EMBL" id="JBHIRY010000006">
    <property type="protein sequence ID" value="MFB5760414.1"/>
    <property type="molecule type" value="Genomic_DNA"/>
</dbReference>
<dbReference type="InterPro" id="IPR010982">
    <property type="entry name" value="Lambda_DNA-bd_dom_sf"/>
</dbReference>
<sequence length="464" mass="54206">MNNTTTILGELEQFLQKNGLNINQFGKRSGMNAGTVSSILNNKRVLAVDQLDRITATMNLPHGHFYEQYMQEYLNEIAPNWRRIKPFLYRCTELNKLECIKQAVNLLMDNLLYLSSLLEVAEDFFGQGKHTAAAILYESIALSEKNQHSERLAFCQYRLFLIRQGKDLEQNYQAAIQFEPFADRLHEIEQLDALKDLANTYRSLHRWEKVYTTAVKLRHIAKIQYSLSHSSNKELAVNQKNPLRPLFFYVAYSYLLIGGFFHDQGNYEMAWEMAYKYADLEWVKETDEETLHWKGLFQEWARANIFLAKLMSGDTKLLSEYVNYIESREIETIRGLWNVMMVANRFGVDVDHILTKFGAVIINLHEQKGNEIYNDQNTADQHVGLLSELAQYYLSRGSYEKGFHHLLDGLKKSTIINDESTVLRFIRLFERFRKFALVETKLEYHNLVEMGGKHEENNFSAVRN</sequence>
<gene>
    <name evidence="2" type="ORF">ACE5LO_08410</name>
</gene>